<proteinExistence type="predicted"/>
<feature type="region of interest" description="Disordered" evidence="1">
    <location>
        <begin position="27"/>
        <end position="55"/>
    </location>
</feature>
<evidence type="ECO:0008006" key="5">
    <source>
        <dbReference type="Google" id="ProtNLM"/>
    </source>
</evidence>
<keyword evidence="2" id="KW-0472">Membrane</keyword>
<evidence type="ECO:0000313" key="4">
    <source>
        <dbReference type="Proteomes" id="UP000825935"/>
    </source>
</evidence>
<protein>
    <recommendedName>
        <fullName evidence="5">SLL1 protein</fullName>
    </recommendedName>
</protein>
<sequence>MAAAIVRGVSKRLTSVCSTSVKRVQDVKPLHSSTAKQSGGVQESHAHHDNHGHHEDDYGAYVHAKRMYDLPNMKHRTLKMGLGVFGVVFIGTAVPIFAVMFQQKKAMIS</sequence>
<evidence type="ECO:0000313" key="3">
    <source>
        <dbReference type="EMBL" id="KAH7434862.1"/>
    </source>
</evidence>
<keyword evidence="2" id="KW-0812">Transmembrane</keyword>
<dbReference type="EMBL" id="CM035411">
    <property type="protein sequence ID" value="KAH7434862.1"/>
    <property type="molecule type" value="Genomic_DNA"/>
</dbReference>
<feature type="transmembrane region" description="Helical" evidence="2">
    <location>
        <begin position="80"/>
        <end position="101"/>
    </location>
</feature>
<gene>
    <name evidence="3" type="ORF">KP509_06G038400</name>
</gene>
<dbReference type="Proteomes" id="UP000825935">
    <property type="component" value="Chromosome 6"/>
</dbReference>
<keyword evidence="2" id="KW-1133">Transmembrane helix</keyword>
<feature type="compositionally biased region" description="Polar residues" evidence="1">
    <location>
        <begin position="31"/>
        <end position="41"/>
    </location>
</feature>
<dbReference type="PANTHER" id="PTHR36003:SF5">
    <property type="entry name" value="TONB-DEPENDENT HEME RECEPTOR A"/>
    <property type="match status" value="1"/>
</dbReference>
<dbReference type="AlphaFoldDB" id="A0A8T2UH93"/>
<accession>A0A8T2UH93</accession>
<dbReference type="OrthoDB" id="521730at2759"/>
<dbReference type="PANTHER" id="PTHR36003">
    <property type="entry name" value="TONB-DEPENDENT HEME RECEPTOR A"/>
    <property type="match status" value="1"/>
</dbReference>
<comment type="caution">
    <text evidence="3">The sequence shown here is derived from an EMBL/GenBank/DDBJ whole genome shotgun (WGS) entry which is preliminary data.</text>
</comment>
<name>A0A8T2UH93_CERRI</name>
<reference evidence="3" key="1">
    <citation type="submission" date="2021-08" db="EMBL/GenBank/DDBJ databases">
        <title>WGS assembly of Ceratopteris richardii.</title>
        <authorList>
            <person name="Marchant D.B."/>
            <person name="Chen G."/>
            <person name="Jenkins J."/>
            <person name="Shu S."/>
            <person name="Leebens-Mack J."/>
            <person name="Grimwood J."/>
            <person name="Schmutz J."/>
            <person name="Soltis P."/>
            <person name="Soltis D."/>
            <person name="Chen Z.-H."/>
        </authorList>
    </citation>
    <scope>NUCLEOTIDE SEQUENCE</scope>
    <source>
        <strain evidence="3">Whitten #5841</strain>
        <tissue evidence="3">Leaf</tissue>
    </source>
</reference>
<evidence type="ECO:0000256" key="1">
    <source>
        <dbReference type="SAM" id="MobiDB-lite"/>
    </source>
</evidence>
<keyword evidence="4" id="KW-1185">Reference proteome</keyword>
<evidence type="ECO:0000256" key="2">
    <source>
        <dbReference type="SAM" id="Phobius"/>
    </source>
</evidence>
<feature type="compositionally biased region" description="Basic and acidic residues" evidence="1">
    <location>
        <begin position="44"/>
        <end position="55"/>
    </location>
</feature>
<organism evidence="3 4">
    <name type="scientific">Ceratopteris richardii</name>
    <name type="common">Triangle waterfern</name>
    <dbReference type="NCBI Taxonomy" id="49495"/>
    <lineage>
        <taxon>Eukaryota</taxon>
        <taxon>Viridiplantae</taxon>
        <taxon>Streptophyta</taxon>
        <taxon>Embryophyta</taxon>
        <taxon>Tracheophyta</taxon>
        <taxon>Polypodiopsida</taxon>
        <taxon>Polypodiidae</taxon>
        <taxon>Polypodiales</taxon>
        <taxon>Pteridineae</taxon>
        <taxon>Pteridaceae</taxon>
        <taxon>Parkerioideae</taxon>
        <taxon>Ceratopteris</taxon>
    </lineage>
</organism>